<evidence type="ECO:0000256" key="4">
    <source>
        <dbReference type="ARBA" id="ARBA00023163"/>
    </source>
</evidence>
<evidence type="ECO:0000259" key="5">
    <source>
        <dbReference type="PROSITE" id="PS50931"/>
    </source>
</evidence>
<dbReference type="InterPro" id="IPR036388">
    <property type="entry name" value="WH-like_DNA-bd_sf"/>
</dbReference>
<organism evidence="6 7">
    <name type="scientific">Rathayibacter festucae DSM 15932</name>
    <dbReference type="NCBI Taxonomy" id="1328866"/>
    <lineage>
        <taxon>Bacteria</taxon>
        <taxon>Bacillati</taxon>
        <taxon>Actinomycetota</taxon>
        <taxon>Actinomycetes</taxon>
        <taxon>Micrococcales</taxon>
        <taxon>Microbacteriaceae</taxon>
        <taxon>Rathayibacter</taxon>
    </lineage>
</organism>
<dbReference type="InterPro" id="IPR000847">
    <property type="entry name" value="LysR_HTH_N"/>
</dbReference>
<dbReference type="GO" id="GO:0003700">
    <property type="term" value="F:DNA-binding transcription factor activity"/>
    <property type="evidence" value="ECO:0007669"/>
    <property type="project" value="InterPro"/>
</dbReference>
<dbReference type="InterPro" id="IPR005119">
    <property type="entry name" value="LysR_subst-bd"/>
</dbReference>
<sequence>MDVRRLELLRELSMRRSITAVAAATHRTPSAVSQQLKVLEREAGVPLIERSGRGVVLTAAGRELARSATEIATALERADAVWQTFKNNPIGEVTIATFPTAGQMLLPDALVALRSVEGLVVHCEDADPGTDEFLDLTADFDIVLAHSPNGRSAWAGHGLAMAELMVEPLDIALPLGHRLADRATVTAGDLVGETWIGVPDGFPFERIMQEIETTSGEPVRVEQRFASTRVTEAFVAAGLGIAVVPRYTAGTAGIVVKPLRGVNSVRHIVALMRPDRAERLSVRTVVRELRAQAGRLLHSM</sequence>
<dbReference type="PROSITE" id="PS50931">
    <property type="entry name" value="HTH_LYSR"/>
    <property type="match status" value="1"/>
</dbReference>
<dbReference type="AlphaFoldDB" id="A0A3Q9V1L4"/>
<dbReference type="SUPFAM" id="SSF46785">
    <property type="entry name" value="Winged helix' DNA-binding domain"/>
    <property type="match status" value="1"/>
</dbReference>
<dbReference type="Pfam" id="PF00126">
    <property type="entry name" value="HTH_1"/>
    <property type="match status" value="1"/>
</dbReference>
<dbReference type="PANTHER" id="PTHR30346:SF29">
    <property type="entry name" value="LYSR SUBSTRATE-BINDING"/>
    <property type="match status" value="1"/>
</dbReference>
<dbReference type="SUPFAM" id="SSF53850">
    <property type="entry name" value="Periplasmic binding protein-like II"/>
    <property type="match status" value="1"/>
</dbReference>
<dbReference type="EMBL" id="CP028137">
    <property type="protein sequence ID" value="AZZ53193.1"/>
    <property type="molecule type" value="Genomic_DNA"/>
</dbReference>
<dbReference type="RefSeq" id="WP_127887736.1">
    <property type="nucleotide sequence ID" value="NZ_CP028137.1"/>
</dbReference>
<dbReference type="KEGG" id="rfs:C1I64_14895"/>
<feature type="domain" description="HTH lysR-type" evidence="5">
    <location>
        <begin position="1"/>
        <end position="58"/>
    </location>
</feature>
<dbReference type="Gene3D" id="3.40.190.10">
    <property type="entry name" value="Periplasmic binding protein-like II"/>
    <property type="match status" value="2"/>
</dbReference>
<keyword evidence="3" id="KW-0238">DNA-binding</keyword>
<keyword evidence="4" id="KW-0804">Transcription</keyword>
<evidence type="ECO:0000313" key="7">
    <source>
        <dbReference type="Proteomes" id="UP000285317"/>
    </source>
</evidence>
<gene>
    <name evidence="6" type="ORF">C1I64_14895</name>
</gene>
<dbReference type="Proteomes" id="UP000285317">
    <property type="component" value="Chromosome"/>
</dbReference>
<evidence type="ECO:0000256" key="1">
    <source>
        <dbReference type="ARBA" id="ARBA00009437"/>
    </source>
</evidence>
<protein>
    <submittedName>
        <fullName evidence="6">LysR family transcriptional regulator</fullName>
    </submittedName>
</protein>
<evidence type="ECO:0000256" key="3">
    <source>
        <dbReference type="ARBA" id="ARBA00023125"/>
    </source>
</evidence>
<dbReference type="GO" id="GO:0032993">
    <property type="term" value="C:protein-DNA complex"/>
    <property type="evidence" value="ECO:0007669"/>
    <property type="project" value="TreeGrafter"/>
</dbReference>
<comment type="similarity">
    <text evidence="1">Belongs to the LysR transcriptional regulatory family.</text>
</comment>
<keyword evidence="2" id="KW-0805">Transcription regulation</keyword>
<evidence type="ECO:0000313" key="6">
    <source>
        <dbReference type="EMBL" id="AZZ53193.1"/>
    </source>
</evidence>
<dbReference type="GO" id="GO:0003677">
    <property type="term" value="F:DNA binding"/>
    <property type="evidence" value="ECO:0007669"/>
    <property type="project" value="UniProtKB-KW"/>
</dbReference>
<name>A0A3Q9V1L4_9MICO</name>
<proteinExistence type="inferred from homology"/>
<dbReference type="Gene3D" id="1.10.10.10">
    <property type="entry name" value="Winged helix-like DNA-binding domain superfamily/Winged helix DNA-binding domain"/>
    <property type="match status" value="1"/>
</dbReference>
<evidence type="ECO:0000256" key="2">
    <source>
        <dbReference type="ARBA" id="ARBA00023015"/>
    </source>
</evidence>
<dbReference type="PANTHER" id="PTHR30346">
    <property type="entry name" value="TRANSCRIPTIONAL DUAL REGULATOR HCAR-RELATED"/>
    <property type="match status" value="1"/>
</dbReference>
<dbReference type="Pfam" id="PF03466">
    <property type="entry name" value="LysR_substrate"/>
    <property type="match status" value="1"/>
</dbReference>
<reference evidence="7" key="1">
    <citation type="submission" date="2018-03" db="EMBL/GenBank/DDBJ databases">
        <title>Bacteriophage NCPPB3778 and a type I-E CRISPR drive the evolution of the US Biological Select Agent, Rathayibacter toxicus.</title>
        <authorList>
            <person name="Davis E.W.II."/>
            <person name="Tabima J.F."/>
            <person name="Weisberg A.J."/>
            <person name="Dantas Lopes L."/>
            <person name="Wiseman M.S."/>
            <person name="Wiseman M.S."/>
            <person name="Pupko T."/>
            <person name="Belcher M.S."/>
            <person name="Sechler A.J."/>
            <person name="Tancos M.A."/>
            <person name="Schroeder B.K."/>
            <person name="Murray T.D."/>
            <person name="Luster D.G."/>
            <person name="Schneider W.L."/>
            <person name="Rogers E."/>
            <person name="Andreote F.D."/>
            <person name="Grunwald N.J."/>
            <person name="Putnam M.L."/>
            <person name="Chang J.H."/>
        </authorList>
    </citation>
    <scope>NUCLEOTIDE SEQUENCE [LARGE SCALE GENOMIC DNA]</scope>
    <source>
        <strain evidence="7">DSM 15932</strain>
    </source>
</reference>
<accession>A0A3Q9V1L4</accession>
<dbReference type="InterPro" id="IPR036390">
    <property type="entry name" value="WH_DNA-bd_sf"/>
</dbReference>